<dbReference type="PROSITE" id="PS51093">
    <property type="entry name" value="PTS_EIIA_TYPE_1"/>
    <property type="match status" value="1"/>
</dbReference>
<keyword evidence="5" id="KW-0598">Phosphotransferase system</keyword>
<dbReference type="PANTHER" id="PTHR45008">
    <property type="entry name" value="PTS SYSTEM GLUCOSE-SPECIFIC EIIA COMPONENT"/>
    <property type="match status" value="1"/>
</dbReference>
<dbReference type="GO" id="GO:0005737">
    <property type="term" value="C:cytoplasm"/>
    <property type="evidence" value="ECO:0007669"/>
    <property type="project" value="UniProtKB-SubCell"/>
</dbReference>
<evidence type="ECO:0000256" key="7">
    <source>
        <dbReference type="ARBA" id="ARBA00039163"/>
    </source>
</evidence>
<evidence type="ECO:0000313" key="12">
    <source>
        <dbReference type="EMBL" id="RIY32500.1"/>
    </source>
</evidence>
<name>A0A3A1Y549_9GAMM</name>
<evidence type="ECO:0000256" key="3">
    <source>
        <dbReference type="ARBA" id="ARBA00022597"/>
    </source>
</evidence>
<keyword evidence="3" id="KW-0762">Sugar transport</keyword>
<sequence>MGLLKSIYRFFNKPQKYIITIYAPLTGEVHDLTTVSDIVFSDLILGDGIAIAPSLEQNELLSPTEGIIKRLYQTQHAIIIENPFGADIFVHVGFNTLNLRGRYFSSLVSVNEEVELTTPLLNIDFKSIIHTGIEIMTPVVVTNLGSEVQIINKAPVGSTVIAGESPIFQVVIEK</sequence>
<dbReference type="Pfam" id="PF00358">
    <property type="entry name" value="PTS_EIIA_1"/>
    <property type="match status" value="1"/>
</dbReference>
<evidence type="ECO:0000313" key="13">
    <source>
        <dbReference type="Proteomes" id="UP000266258"/>
    </source>
</evidence>
<dbReference type="PANTHER" id="PTHR45008:SF1">
    <property type="entry name" value="PTS SYSTEM GLUCOSE-SPECIFIC EIIA COMPONENT"/>
    <property type="match status" value="1"/>
</dbReference>
<reference evidence="12 13" key="1">
    <citation type="submission" date="2017-08" db="EMBL/GenBank/DDBJ databases">
        <title>Reclassification of Bisgaard taxon 37 and 44.</title>
        <authorList>
            <person name="Christensen H."/>
        </authorList>
    </citation>
    <scope>NUCLEOTIDE SEQUENCE [LARGE SCALE GENOMIC DNA]</scope>
    <source>
        <strain evidence="12 13">B96_4</strain>
    </source>
</reference>
<evidence type="ECO:0000259" key="11">
    <source>
        <dbReference type="PROSITE" id="PS51093"/>
    </source>
</evidence>
<evidence type="ECO:0000256" key="10">
    <source>
        <dbReference type="ARBA" id="ARBA00042873"/>
    </source>
</evidence>
<keyword evidence="13" id="KW-1185">Reference proteome</keyword>
<dbReference type="SUPFAM" id="SSF51261">
    <property type="entry name" value="Duplicated hybrid motif"/>
    <property type="match status" value="1"/>
</dbReference>
<keyword evidence="2" id="KW-0813">Transport</keyword>
<keyword evidence="4" id="KW-0808">Transferase</keyword>
<protein>
    <recommendedName>
        <fullName evidence="7">PTS system glucose-specific EIIA component</fullName>
    </recommendedName>
    <alternativeName>
        <fullName evidence="10">EIIA-Glc</fullName>
    </alternativeName>
    <alternativeName>
        <fullName evidence="9">EIII-Glc</fullName>
    </alternativeName>
    <alternativeName>
        <fullName evidence="8">Glucose-specific phosphotransferase enzyme IIA component</fullName>
    </alternativeName>
</protein>
<dbReference type="InterPro" id="IPR050890">
    <property type="entry name" value="PTS_EIIA_component"/>
</dbReference>
<dbReference type="GO" id="GO:0016301">
    <property type="term" value="F:kinase activity"/>
    <property type="evidence" value="ECO:0007669"/>
    <property type="project" value="UniProtKB-KW"/>
</dbReference>
<evidence type="ECO:0000256" key="8">
    <source>
        <dbReference type="ARBA" id="ARBA00042296"/>
    </source>
</evidence>
<evidence type="ECO:0000256" key="2">
    <source>
        <dbReference type="ARBA" id="ARBA00022448"/>
    </source>
</evidence>
<dbReference type="EMBL" id="NRJH01000035">
    <property type="protein sequence ID" value="RIY32500.1"/>
    <property type="molecule type" value="Genomic_DNA"/>
</dbReference>
<evidence type="ECO:0000256" key="4">
    <source>
        <dbReference type="ARBA" id="ARBA00022679"/>
    </source>
</evidence>
<keyword evidence="6" id="KW-0418">Kinase</keyword>
<dbReference type="NCBIfam" id="TIGR00830">
    <property type="entry name" value="PTBA"/>
    <property type="match status" value="1"/>
</dbReference>
<dbReference type="InterPro" id="IPR011055">
    <property type="entry name" value="Dup_hybrid_motif"/>
</dbReference>
<comment type="caution">
    <text evidence="12">The sequence shown here is derived from an EMBL/GenBank/DDBJ whole genome shotgun (WGS) entry which is preliminary data.</text>
</comment>
<accession>A0A3A1Y549</accession>
<dbReference type="PROSITE" id="PS00371">
    <property type="entry name" value="PTS_EIIA_TYPE_1_HIS"/>
    <property type="match status" value="1"/>
</dbReference>
<proteinExistence type="predicted"/>
<gene>
    <name evidence="12" type="ORF">CJP74_04440</name>
</gene>
<dbReference type="Gene3D" id="2.70.70.10">
    <property type="entry name" value="Glucose Permease (Domain IIA)"/>
    <property type="match status" value="1"/>
</dbReference>
<dbReference type="AlphaFoldDB" id="A0A3A1Y549"/>
<dbReference type="InterPro" id="IPR001127">
    <property type="entry name" value="PTS_EIIA_1_perm"/>
</dbReference>
<comment type="subcellular location">
    <subcellularLocation>
        <location evidence="1">Cytoplasm</location>
    </subcellularLocation>
</comment>
<dbReference type="RefSeq" id="WP_119497077.1">
    <property type="nucleotide sequence ID" value="NZ_NRJH01000035.1"/>
</dbReference>
<evidence type="ECO:0000256" key="5">
    <source>
        <dbReference type="ARBA" id="ARBA00022683"/>
    </source>
</evidence>
<dbReference type="GO" id="GO:0009401">
    <property type="term" value="P:phosphoenolpyruvate-dependent sugar phosphotransferase system"/>
    <property type="evidence" value="ECO:0007669"/>
    <property type="project" value="UniProtKB-KW"/>
</dbReference>
<evidence type="ECO:0000256" key="9">
    <source>
        <dbReference type="ARBA" id="ARBA00042526"/>
    </source>
</evidence>
<organism evidence="12 13">
    <name type="scientific">Psittacicella melopsittaci</name>
    <dbReference type="NCBI Taxonomy" id="2028576"/>
    <lineage>
        <taxon>Bacteria</taxon>
        <taxon>Pseudomonadati</taxon>
        <taxon>Pseudomonadota</taxon>
        <taxon>Gammaproteobacteria</taxon>
        <taxon>Pasteurellales</taxon>
        <taxon>Psittacicellaceae</taxon>
        <taxon>Psittacicella</taxon>
    </lineage>
</organism>
<evidence type="ECO:0000256" key="1">
    <source>
        <dbReference type="ARBA" id="ARBA00004496"/>
    </source>
</evidence>
<dbReference type="Proteomes" id="UP000266258">
    <property type="component" value="Unassembled WGS sequence"/>
</dbReference>
<evidence type="ECO:0000256" key="6">
    <source>
        <dbReference type="ARBA" id="ARBA00022777"/>
    </source>
</evidence>
<dbReference type="OrthoDB" id="7571469at2"/>
<feature type="domain" description="PTS EIIA type-1" evidence="11">
    <location>
        <begin position="37"/>
        <end position="143"/>
    </location>
</feature>